<dbReference type="Gene3D" id="3.30.497.10">
    <property type="entry name" value="Antithrombin, subunit I, domain 2"/>
    <property type="match status" value="2"/>
</dbReference>
<dbReference type="InterPro" id="IPR000215">
    <property type="entry name" value="Serpin_fam"/>
</dbReference>
<name>A0AAW0LFW5_QUESU</name>
<dbReference type="InterPro" id="IPR023796">
    <property type="entry name" value="Serpin_dom"/>
</dbReference>
<evidence type="ECO:0000259" key="3">
    <source>
        <dbReference type="SMART" id="SM00093"/>
    </source>
</evidence>
<dbReference type="InterPro" id="IPR036186">
    <property type="entry name" value="Serpin_sf"/>
</dbReference>
<dbReference type="SMART" id="SM00093">
    <property type="entry name" value="SERPIN"/>
    <property type="match status" value="1"/>
</dbReference>
<accession>A0AAW0LFW5</accession>
<dbReference type="InterPro" id="IPR023795">
    <property type="entry name" value="Serpin_CS"/>
</dbReference>
<dbReference type="Gene3D" id="2.30.39.10">
    <property type="entry name" value="Alpha-1-antitrypsin, domain 1"/>
    <property type="match status" value="1"/>
</dbReference>
<keyword evidence="5" id="KW-1185">Reference proteome</keyword>
<dbReference type="PANTHER" id="PTHR11461">
    <property type="entry name" value="SERINE PROTEASE INHIBITOR, SERPIN"/>
    <property type="match status" value="1"/>
</dbReference>
<dbReference type="CDD" id="cd02043">
    <property type="entry name" value="serpinP_plants"/>
    <property type="match status" value="1"/>
</dbReference>
<comment type="similarity">
    <text evidence="1 2">Belongs to the serpin family.</text>
</comment>
<dbReference type="GO" id="GO:0005615">
    <property type="term" value="C:extracellular space"/>
    <property type="evidence" value="ECO:0007669"/>
    <property type="project" value="InterPro"/>
</dbReference>
<dbReference type="PANTHER" id="PTHR11461:SF340">
    <property type="entry name" value="SERPIN DOMAIN-CONTAINING PROTEIN"/>
    <property type="match status" value="1"/>
</dbReference>
<evidence type="ECO:0000313" key="4">
    <source>
        <dbReference type="EMBL" id="KAK7849809.1"/>
    </source>
</evidence>
<dbReference type="Proteomes" id="UP000237347">
    <property type="component" value="Unassembled WGS sequence"/>
</dbReference>
<evidence type="ECO:0000256" key="2">
    <source>
        <dbReference type="RuleBase" id="RU000411"/>
    </source>
</evidence>
<dbReference type="SUPFAM" id="SSF56574">
    <property type="entry name" value="Serpins"/>
    <property type="match status" value="2"/>
</dbReference>
<dbReference type="InterPro" id="IPR042178">
    <property type="entry name" value="Serpin_sf_1"/>
</dbReference>
<reference evidence="4 5" key="1">
    <citation type="journal article" date="2018" name="Sci. Data">
        <title>The draft genome sequence of cork oak.</title>
        <authorList>
            <person name="Ramos A.M."/>
            <person name="Usie A."/>
            <person name="Barbosa P."/>
            <person name="Barros P.M."/>
            <person name="Capote T."/>
            <person name="Chaves I."/>
            <person name="Simoes F."/>
            <person name="Abreu I."/>
            <person name="Carrasquinho I."/>
            <person name="Faro C."/>
            <person name="Guimaraes J.B."/>
            <person name="Mendonca D."/>
            <person name="Nobrega F."/>
            <person name="Rodrigues L."/>
            <person name="Saibo N.J.M."/>
            <person name="Varela M.C."/>
            <person name="Egas C."/>
            <person name="Matos J."/>
            <person name="Miguel C.M."/>
            <person name="Oliveira M.M."/>
            <person name="Ricardo C.P."/>
            <person name="Goncalves S."/>
        </authorList>
    </citation>
    <scope>NUCLEOTIDE SEQUENCE [LARGE SCALE GENOMIC DNA]</scope>
    <source>
        <strain evidence="5">cv. HL8</strain>
        <tissue evidence="4">Leaves</tissue>
    </source>
</reference>
<dbReference type="Pfam" id="PF00079">
    <property type="entry name" value="Serpin"/>
    <property type="match status" value="2"/>
</dbReference>
<protein>
    <submittedName>
        <fullName evidence="4">Serpin-zx</fullName>
    </submittedName>
</protein>
<dbReference type="InterPro" id="IPR042185">
    <property type="entry name" value="Serpin_sf_2"/>
</dbReference>
<sequence length="435" mass="49245">MELGMHMAWQLALNEINQGCNKNVVMSPISIGNALNLLAFGSWGRTLEQFMQFLGAKNLNDLKAKSMLMVEAVAPTEDNNQGLILASLNTLWTNQAFSLKPSFTEFARTVFKAEAQTLDFVNQAERVRNEVNLWAKSATKGLIKELLPHGVINQDTILILANALYFKGAWLNAFNVKLTRHEDFYPLHGKPIRVPFMIADKEKKHFYGSFKNFKVLKIPYQKGQDNRRFSMYVILPDKKDGLQDLVQNFNSTPELFGDCFKVEEVNLSKMWIPKFKFSYGFDASRIMQNIGLTLPFKMVGDFIGMIDSLESDKVFLSTILHQSFIEVNEEGTEATALTFAPLLCGCSQYQPPPPPSFVADHPFIFTIREEISGVVFFVGVAEIVRNEVNLWANNTTKGLIKEHLPHNATNKETIFILASALYFKGTWLNAFDMNI</sequence>
<proteinExistence type="inferred from homology"/>
<dbReference type="EMBL" id="PKMF04000108">
    <property type="protein sequence ID" value="KAK7849809.1"/>
    <property type="molecule type" value="Genomic_DNA"/>
</dbReference>
<organism evidence="4 5">
    <name type="scientific">Quercus suber</name>
    <name type="common">Cork oak</name>
    <dbReference type="NCBI Taxonomy" id="58331"/>
    <lineage>
        <taxon>Eukaryota</taxon>
        <taxon>Viridiplantae</taxon>
        <taxon>Streptophyta</taxon>
        <taxon>Embryophyta</taxon>
        <taxon>Tracheophyta</taxon>
        <taxon>Spermatophyta</taxon>
        <taxon>Magnoliopsida</taxon>
        <taxon>eudicotyledons</taxon>
        <taxon>Gunneridae</taxon>
        <taxon>Pentapetalae</taxon>
        <taxon>rosids</taxon>
        <taxon>fabids</taxon>
        <taxon>Fagales</taxon>
        <taxon>Fagaceae</taxon>
        <taxon>Quercus</taxon>
    </lineage>
</organism>
<dbReference type="GO" id="GO:0004867">
    <property type="term" value="F:serine-type endopeptidase inhibitor activity"/>
    <property type="evidence" value="ECO:0007669"/>
    <property type="project" value="InterPro"/>
</dbReference>
<dbReference type="PROSITE" id="PS00284">
    <property type="entry name" value="SERPIN"/>
    <property type="match status" value="1"/>
</dbReference>
<evidence type="ECO:0000313" key="5">
    <source>
        <dbReference type="Proteomes" id="UP000237347"/>
    </source>
</evidence>
<gene>
    <name evidence="4" type="primary">PAZX</name>
    <name evidence="4" type="ORF">CFP56_002315</name>
</gene>
<dbReference type="AlphaFoldDB" id="A0AAW0LFW5"/>
<comment type="caution">
    <text evidence="4">The sequence shown here is derived from an EMBL/GenBank/DDBJ whole genome shotgun (WGS) entry which is preliminary data.</text>
</comment>
<evidence type="ECO:0000256" key="1">
    <source>
        <dbReference type="ARBA" id="ARBA00009500"/>
    </source>
</evidence>
<feature type="domain" description="Serpin" evidence="3">
    <location>
        <begin position="5"/>
        <end position="383"/>
    </location>
</feature>